<dbReference type="GO" id="GO:0005634">
    <property type="term" value="C:nucleus"/>
    <property type="evidence" value="ECO:0007669"/>
    <property type="project" value="TreeGrafter"/>
</dbReference>
<gene>
    <name evidence="7" type="primary">LOC106052149</name>
</gene>
<dbReference type="PROSITE" id="PS50143">
    <property type="entry name" value="BIR_REPEAT_2"/>
    <property type="match status" value="1"/>
</dbReference>
<dbReference type="InterPro" id="IPR013087">
    <property type="entry name" value="Znf_C2H2_type"/>
</dbReference>
<dbReference type="KEGG" id="bgt:106052149"/>
<dbReference type="AlphaFoldDB" id="A0A9U8DVN5"/>
<dbReference type="Pfam" id="PF00653">
    <property type="entry name" value="BIR"/>
    <property type="match status" value="1"/>
</dbReference>
<dbReference type="Proteomes" id="UP001165740">
    <property type="component" value="Chromosome 6"/>
</dbReference>
<dbReference type="SUPFAM" id="SSF57924">
    <property type="entry name" value="Inhibitor of apoptosis (IAP) repeat"/>
    <property type="match status" value="1"/>
</dbReference>
<keyword evidence="2 4" id="KW-0479">Metal-binding</keyword>
<protein>
    <submittedName>
        <fullName evidence="7">Death-associated inhibitor of apoptosis 1-like</fullName>
    </submittedName>
</protein>
<evidence type="ECO:0000256" key="2">
    <source>
        <dbReference type="ARBA" id="ARBA00022771"/>
    </source>
</evidence>
<dbReference type="OrthoDB" id="6132584at2759"/>
<dbReference type="PROSITE" id="PS50089">
    <property type="entry name" value="ZF_RING_2"/>
    <property type="match status" value="1"/>
</dbReference>
<dbReference type="PROSITE" id="PS00028">
    <property type="entry name" value="ZINC_FINGER_C2H2_1"/>
    <property type="match status" value="1"/>
</dbReference>
<dbReference type="RefSeq" id="XP_013062901.2">
    <property type="nucleotide sequence ID" value="XM_013207447.2"/>
</dbReference>
<dbReference type="Gene3D" id="3.30.40.10">
    <property type="entry name" value="Zinc/RING finger domain, C3HC4 (zinc finger)"/>
    <property type="match status" value="1"/>
</dbReference>
<dbReference type="InterPro" id="IPR013083">
    <property type="entry name" value="Znf_RING/FYVE/PHD"/>
</dbReference>
<name>A0A9U8DVN5_BIOGL</name>
<dbReference type="InterPro" id="IPR050784">
    <property type="entry name" value="IAP"/>
</dbReference>
<dbReference type="InterPro" id="IPR001370">
    <property type="entry name" value="BIR_rpt"/>
</dbReference>
<evidence type="ECO:0000256" key="3">
    <source>
        <dbReference type="ARBA" id="ARBA00022833"/>
    </source>
</evidence>
<sequence length="550" mass="61092">MNKCDSDDWCIKLTCRDIISNVSRIIEIIVYPVLSSPTTQQEDILIHRRGILRNLMRFEVFRLLSFRPINDAVMVDSNFSAIQFAQEGFYDASGLGHYCCFSCNYTFTDVSANRHHHVNCRHLVDSVSIRDRGHLLTSNMFTLFNSIFSNPSNQPFVSEDDHDIHPQRGRDNLNAVNHLLPRNETLPVYAFPEIYIDKNDGINVSENQFGNSFAISNSQEREDHSVQVSANRLMLNGAPQGVALSSENTVTQLQHSLPTYVNEVSGSVGIQESDAADSVVLLTSLSIKPVPFTHTPSQAAIISKTTAEKTMNAQNPPEEGAVGGHTASIELSGASYPQFASSSARRATFTGWNPDHPQRPDDLVAGGFFYAGYADYVKCFYCGLGLGCWTPSDIPAYRHASFRPNCSYNRTINGQEAQRGGDSGTPNNTSISRIESARTETDTSFNCTDSQLLAISNVPPYANRKIIENPHTPAVDPSTSLLKEKLYALQRENLYLTKRIQCCICHCNHVNCVFLPCGHALACQSCAKKEIGLHCRLCKQLIQDTLKFYL</sequence>
<dbReference type="GO" id="GO:0005737">
    <property type="term" value="C:cytoplasm"/>
    <property type="evidence" value="ECO:0007669"/>
    <property type="project" value="TreeGrafter"/>
</dbReference>
<dbReference type="SMART" id="SM00238">
    <property type="entry name" value="BIR"/>
    <property type="match status" value="1"/>
</dbReference>
<comment type="similarity">
    <text evidence="1">Belongs to the IAP family.</text>
</comment>
<dbReference type="GeneID" id="106052149"/>
<evidence type="ECO:0000256" key="4">
    <source>
        <dbReference type="PROSITE-ProRule" id="PRU00175"/>
    </source>
</evidence>
<evidence type="ECO:0000313" key="6">
    <source>
        <dbReference type="Proteomes" id="UP001165740"/>
    </source>
</evidence>
<proteinExistence type="inferred from homology"/>
<accession>A0A9U8DVN5</accession>
<dbReference type="Gene3D" id="1.10.1170.10">
    <property type="entry name" value="Inhibitor Of Apoptosis Protein (2mihbC-IAP-1), Chain A"/>
    <property type="match status" value="1"/>
</dbReference>
<keyword evidence="6" id="KW-1185">Reference proteome</keyword>
<feature type="domain" description="RING-type" evidence="5">
    <location>
        <begin position="502"/>
        <end position="539"/>
    </location>
</feature>
<dbReference type="PANTHER" id="PTHR10044">
    <property type="entry name" value="INHIBITOR OF APOPTOSIS"/>
    <property type="match status" value="1"/>
</dbReference>
<organism evidence="6 7">
    <name type="scientific">Biomphalaria glabrata</name>
    <name type="common">Bloodfluke planorb</name>
    <name type="synonym">Freshwater snail</name>
    <dbReference type="NCBI Taxonomy" id="6526"/>
    <lineage>
        <taxon>Eukaryota</taxon>
        <taxon>Metazoa</taxon>
        <taxon>Spiralia</taxon>
        <taxon>Lophotrochozoa</taxon>
        <taxon>Mollusca</taxon>
        <taxon>Gastropoda</taxon>
        <taxon>Heterobranchia</taxon>
        <taxon>Euthyneura</taxon>
        <taxon>Panpulmonata</taxon>
        <taxon>Hygrophila</taxon>
        <taxon>Lymnaeoidea</taxon>
        <taxon>Planorbidae</taxon>
        <taxon>Biomphalaria</taxon>
    </lineage>
</organism>
<dbReference type="GO" id="GO:0008270">
    <property type="term" value="F:zinc ion binding"/>
    <property type="evidence" value="ECO:0007669"/>
    <property type="project" value="UniProtKB-KW"/>
</dbReference>
<evidence type="ECO:0000313" key="7">
    <source>
        <dbReference type="RefSeq" id="XP_013062901.2"/>
    </source>
</evidence>
<dbReference type="PANTHER" id="PTHR10044:SF139">
    <property type="entry name" value="DEATH-ASSOCIATED INHIBITOR OF APOPTOSIS 2"/>
    <property type="match status" value="1"/>
</dbReference>
<dbReference type="GO" id="GO:0051726">
    <property type="term" value="P:regulation of cell cycle"/>
    <property type="evidence" value="ECO:0007669"/>
    <property type="project" value="TreeGrafter"/>
</dbReference>
<dbReference type="CDD" id="cd00022">
    <property type="entry name" value="BIR"/>
    <property type="match status" value="1"/>
</dbReference>
<dbReference type="InterPro" id="IPR001841">
    <property type="entry name" value="Znf_RING"/>
</dbReference>
<keyword evidence="2 4" id="KW-0863">Zinc-finger</keyword>
<evidence type="ECO:0000256" key="1">
    <source>
        <dbReference type="ARBA" id="ARBA00006672"/>
    </source>
</evidence>
<keyword evidence="3" id="KW-0862">Zinc</keyword>
<evidence type="ECO:0000259" key="5">
    <source>
        <dbReference type="PROSITE" id="PS50089"/>
    </source>
</evidence>
<reference evidence="7" key="1">
    <citation type="submission" date="2025-08" db="UniProtKB">
        <authorList>
            <consortium name="RefSeq"/>
        </authorList>
    </citation>
    <scope>IDENTIFICATION</scope>
</reference>